<dbReference type="Proteomes" id="UP001632038">
    <property type="component" value="Unassembled WGS sequence"/>
</dbReference>
<dbReference type="InterPro" id="IPR045198">
    <property type="entry name" value="CNBL1-10"/>
</dbReference>
<organism evidence="5 6">
    <name type="scientific">Castilleja foliolosa</name>
    <dbReference type="NCBI Taxonomy" id="1961234"/>
    <lineage>
        <taxon>Eukaryota</taxon>
        <taxon>Viridiplantae</taxon>
        <taxon>Streptophyta</taxon>
        <taxon>Embryophyta</taxon>
        <taxon>Tracheophyta</taxon>
        <taxon>Spermatophyta</taxon>
        <taxon>Magnoliopsida</taxon>
        <taxon>eudicotyledons</taxon>
        <taxon>Gunneridae</taxon>
        <taxon>Pentapetalae</taxon>
        <taxon>asterids</taxon>
        <taxon>lamiids</taxon>
        <taxon>Lamiales</taxon>
        <taxon>Orobanchaceae</taxon>
        <taxon>Pedicularideae</taxon>
        <taxon>Castillejinae</taxon>
        <taxon>Castilleja</taxon>
    </lineage>
</organism>
<comment type="function">
    <text evidence="3">Acts as a calcium sensor. CBL proteins interact with CIPK serine-threonine protein kinases. Binding of a CBL protein to the regulatory NAF domain of a CIPK protein lead to the activation of the kinase in a calcium-dependent manner.</text>
</comment>
<dbReference type="CDD" id="cd00051">
    <property type="entry name" value="EFh"/>
    <property type="match status" value="1"/>
</dbReference>
<comment type="subunit">
    <text evidence="3">Homodimer. Interacts with CIPK.</text>
</comment>
<dbReference type="SMART" id="SM00054">
    <property type="entry name" value="EFh"/>
    <property type="match status" value="3"/>
</dbReference>
<keyword evidence="3" id="KW-0106">Calcium</keyword>
<dbReference type="SUPFAM" id="SSF47473">
    <property type="entry name" value="EF-hand"/>
    <property type="match status" value="1"/>
</dbReference>
<protein>
    <recommendedName>
        <fullName evidence="3">Calcineurin B-like protein</fullName>
    </recommendedName>
</protein>
<dbReference type="PRINTS" id="PR00450">
    <property type="entry name" value="RECOVERIN"/>
</dbReference>
<evidence type="ECO:0000256" key="1">
    <source>
        <dbReference type="ARBA" id="ARBA00022737"/>
    </source>
</evidence>
<dbReference type="Gene3D" id="1.10.238.10">
    <property type="entry name" value="EF-hand"/>
    <property type="match status" value="1"/>
</dbReference>
<keyword evidence="1 3" id="KW-0677">Repeat</keyword>
<dbReference type="InterPro" id="IPR011992">
    <property type="entry name" value="EF-hand-dom_pair"/>
</dbReference>
<feature type="domain" description="EF-hand" evidence="4">
    <location>
        <begin position="181"/>
        <end position="216"/>
    </location>
</feature>
<dbReference type="FunFam" id="1.10.238.10:FF:000073">
    <property type="entry name" value="calcineurin B-like protein 3"/>
    <property type="match status" value="1"/>
</dbReference>
<comment type="subcellular location">
    <subcellularLocation>
        <location evidence="3">Membrane</location>
    </subcellularLocation>
</comment>
<keyword evidence="6" id="KW-1185">Reference proteome</keyword>
<evidence type="ECO:0000313" key="5">
    <source>
        <dbReference type="EMBL" id="KAL3619177.1"/>
    </source>
</evidence>
<comment type="similarity">
    <text evidence="2 3">Belongs to the calcineurin regulatory subunit family.</text>
</comment>
<gene>
    <name evidence="5" type="primary">CBL5</name>
    <name evidence="5" type="ORF">CASFOL_036747</name>
</gene>
<dbReference type="GO" id="GO:0016020">
    <property type="term" value="C:membrane"/>
    <property type="evidence" value="ECO:0007669"/>
    <property type="project" value="UniProtKB-SubCell"/>
</dbReference>
<evidence type="ECO:0000313" key="6">
    <source>
        <dbReference type="Proteomes" id="UP001632038"/>
    </source>
</evidence>
<dbReference type="PROSITE" id="PS50222">
    <property type="entry name" value="EF_HAND_2"/>
    <property type="match status" value="3"/>
</dbReference>
<comment type="caution">
    <text evidence="5">The sequence shown here is derived from an EMBL/GenBank/DDBJ whole genome shotgun (WGS) entry which is preliminary data.</text>
</comment>
<feature type="domain" description="EF-hand" evidence="4">
    <location>
        <begin position="99"/>
        <end position="134"/>
    </location>
</feature>
<dbReference type="Pfam" id="PF13202">
    <property type="entry name" value="EF-hand_5"/>
    <property type="match status" value="1"/>
</dbReference>
<dbReference type="EMBL" id="JAVIJP010000069">
    <property type="protein sequence ID" value="KAL3619177.1"/>
    <property type="molecule type" value="Genomic_DNA"/>
</dbReference>
<keyword evidence="3" id="KW-0479">Metal-binding</keyword>
<dbReference type="GO" id="GO:0019722">
    <property type="term" value="P:calcium-mediated signaling"/>
    <property type="evidence" value="ECO:0007669"/>
    <property type="project" value="UniProtKB-UniRule"/>
</dbReference>
<evidence type="ECO:0000256" key="2">
    <source>
        <dbReference type="ARBA" id="ARBA00023774"/>
    </source>
</evidence>
<keyword evidence="3" id="KW-0472">Membrane</keyword>
<feature type="domain" description="EF-hand" evidence="4">
    <location>
        <begin position="137"/>
        <end position="172"/>
    </location>
</feature>
<evidence type="ECO:0000256" key="3">
    <source>
        <dbReference type="RuleBase" id="RU369080"/>
    </source>
</evidence>
<accession>A0ABD3BPG6</accession>
<dbReference type="PANTHER" id="PTHR23056:SF108">
    <property type="entry name" value="CALCINEURIN B-LIKE PROTEIN 5"/>
    <property type="match status" value="1"/>
</dbReference>
<dbReference type="GO" id="GO:0019900">
    <property type="term" value="F:kinase binding"/>
    <property type="evidence" value="ECO:0007669"/>
    <property type="project" value="UniProtKB-UniRule"/>
</dbReference>
<evidence type="ECO:0000259" key="4">
    <source>
        <dbReference type="PROSITE" id="PS50222"/>
    </source>
</evidence>
<dbReference type="AlphaFoldDB" id="A0ABD3BPG6"/>
<reference evidence="6" key="1">
    <citation type="journal article" date="2024" name="IScience">
        <title>Strigolactones Initiate the Formation of Haustorium-like Structures in Castilleja.</title>
        <authorList>
            <person name="Buerger M."/>
            <person name="Peterson D."/>
            <person name="Chory J."/>
        </authorList>
    </citation>
    <scope>NUCLEOTIDE SEQUENCE [LARGE SCALE GENOMIC DNA]</scope>
</reference>
<dbReference type="PANTHER" id="PTHR23056">
    <property type="entry name" value="CALCINEURIN B"/>
    <property type="match status" value="1"/>
</dbReference>
<name>A0ABD3BPG6_9LAMI</name>
<proteinExistence type="inferred from homology"/>
<dbReference type="Pfam" id="PF13499">
    <property type="entry name" value="EF-hand_7"/>
    <property type="match status" value="1"/>
</dbReference>
<dbReference type="GO" id="GO:0005509">
    <property type="term" value="F:calcium ion binding"/>
    <property type="evidence" value="ECO:0007669"/>
    <property type="project" value="UniProtKB-UniRule"/>
</dbReference>
<sequence length="238" mass="27411">MDHMVCLDGRNEFMEFLVLTLIGDYEFSPETFIVGDTTDGPIVMVSKTLGHAGTMITVQEIKSLNELFVKLGSTLVDDGFLNREEFNLGLFGNSKHQSLFGNRVENMFDMFDSKHDGVLDFGEFIDSLNIFHPRYASSRQSHLFTFKLYDIQQTGYIEKEEVMKMVTEFLNMSNLILSDDIIEEIVDKTFEEANIEKDGKIDMEEWKQFVAKKPSLLRNMTIPYLKDIPTTFPSFEMS</sequence>
<dbReference type="InterPro" id="IPR002048">
    <property type="entry name" value="EF_hand_dom"/>
</dbReference>